<dbReference type="InterPro" id="IPR051785">
    <property type="entry name" value="MMCE/EMCE_epimerase"/>
</dbReference>
<evidence type="ECO:0000256" key="1">
    <source>
        <dbReference type="ARBA" id="ARBA00022723"/>
    </source>
</evidence>
<dbReference type="GO" id="GO:0046872">
    <property type="term" value="F:metal ion binding"/>
    <property type="evidence" value="ECO:0007669"/>
    <property type="project" value="UniProtKB-KW"/>
</dbReference>
<dbReference type="InterPro" id="IPR037523">
    <property type="entry name" value="VOC_core"/>
</dbReference>
<dbReference type="EMBL" id="SRLS01000010">
    <property type="protein sequence ID" value="TGE17054.1"/>
    <property type="molecule type" value="Genomic_DNA"/>
</dbReference>
<protein>
    <submittedName>
        <fullName evidence="3">Glyoxalase family protein</fullName>
    </submittedName>
    <submittedName>
        <fullName evidence="4">VOC family protein</fullName>
    </submittedName>
</protein>
<dbReference type="PANTHER" id="PTHR43048:SF6">
    <property type="entry name" value="BLR8189 PROTEIN"/>
    <property type="match status" value="1"/>
</dbReference>
<reference evidence="3 5" key="1">
    <citation type="submission" date="2018-06" db="EMBL/GenBank/DDBJ databases">
        <authorList>
            <consortium name="Pathogen Informatics"/>
            <person name="Doyle S."/>
        </authorList>
    </citation>
    <scope>NUCLEOTIDE SEQUENCE [LARGE SCALE GENOMIC DNA]</scope>
    <source>
        <strain evidence="3 5">NCTC13830</strain>
    </source>
</reference>
<dbReference type="Proteomes" id="UP000254047">
    <property type="component" value="Unassembled WGS sequence"/>
</dbReference>
<dbReference type="SUPFAM" id="SSF54593">
    <property type="entry name" value="Glyoxalase/Bleomycin resistance protein/Dihydroxybiphenyl dioxygenase"/>
    <property type="match status" value="1"/>
</dbReference>
<sequence length="178" mass="19848">MNANRGINHIGLTVPDMEVATDFFKKGLNGKIAYDSQKKTDEPRGGAHVEHILGLEKGASIIHKRMMVFGNGPNIEMFEFKDAHQGKPQSLQDIGFTHISFYVEAEEFDNVLSQVKEAGGEPISEPHDNTKYEDTEGNKTVYVKSPWGSLIEIQTIPNGYYYPDDSEANVFIPDPSDD</sequence>
<proteinExistence type="predicted"/>
<evidence type="ECO:0000313" key="5">
    <source>
        <dbReference type="Proteomes" id="UP000254047"/>
    </source>
</evidence>
<evidence type="ECO:0000313" key="6">
    <source>
        <dbReference type="Proteomes" id="UP000297598"/>
    </source>
</evidence>
<gene>
    <name evidence="4" type="ORF">BJR09_07310</name>
    <name evidence="3" type="ORF">NCTC13830_00152</name>
</gene>
<dbReference type="OrthoDB" id="2613830at2"/>
<organism evidence="3 5">
    <name type="scientific">Staphylococcus petrasii</name>
    <dbReference type="NCBI Taxonomy" id="1276936"/>
    <lineage>
        <taxon>Bacteria</taxon>
        <taxon>Bacillati</taxon>
        <taxon>Bacillota</taxon>
        <taxon>Bacilli</taxon>
        <taxon>Bacillales</taxon>
        <taxon>Staphylococcaceae</taxon>
        <taxon>Staphylococcus</taxon>
    </lineage>
</organism>
<dbReference type="AlphaFoldDB" id="A0A380FXF3"/>
<dbReference type="Proteomes" id="UP000297598">
    <property type="component" value="Unassembled WGS sequence"/>
</dbReference>
<evidence type="ECO:0000313" key="3">
    <source>
        <dbReference type="EMBL" id="SUM42633.1"/>
    </source>
</evidence>
<dbReference type="EMBL" id="UHDO01000001">
    <property type="protein sequence ID" value="SUM42633.1"/>
    <property type="molecule type" value="Genomic_DNA"/>
</dbReference>
<dbReference type="InterPro" id="IPR029068">
    <property type="entry name" value="Glyas_Bleomycin-R_OHBP_Dase"/>
</dbReference>
<accession>A0A380FXF3</accession>
<reference evidence="4 6" key="2">
    <citation type="submission" date="2019-04" db="EMBL/GenBank/DDBJ databases">
        <title>Genomic characterization of Staphylococcus petrasii strains.</title>
        <authorList>
            <person name="Vrbovska V."/>
            <person name="Kovarovic V."/>
            <person name="Maslanova I."/>
            <person name="Indrakova A."/>
            <person name="Petras P."/>
            <person name="Sedo O."/>
            <person name="Svec P."/>
            <person name="Fisarova L."/>
            <person name="Sedlacek I."/>
            <person name="Doskar J."/>
            <person name="Pantucek R."/>
        </authorList>
    </citation>
    <scope>NUCLEOTIDE SEQUENCE [LARGE SCALE GENOMIC DNA]</scope>
    <source>
        <strain evidence="4 6">P5404</strain>
    </source>
</reference>
<dbReference type="GO" id="GO:0004493">
    <property type="term" value="F:methylmalonyl-CoA epimerase activity"/>
    <property type="evidence" value="ECO:0007669"/>
    <property type="project" value="TreeGrafter"/>
</dbReference>
<keyword evidence="1" id="KW-0479">Metal-binding</keyword>
<feature type="domain" description="VOC" evidence="2">
    <location>
        <begin position="6"/>
        <end position="156"/>
    </location>
</feature>
<dbReference type="RefSeq" id="WP_103298835.1">
    <property type="nucleotide sequence ID" value="NZ_PPQT01000120.1"/>
</dbReference>
<dbReference type="InterPro" id="IPR004360">
    <property type="entry name" value="Glyas_Fos-R_dOase_dom"/>
</dbReference>
<dbReference type="Pfam" id="PF00903">
    <property type="entry name" value="Glyoxalase"/>
    <property type="match status" value="1"/>
</dbReference>
<dbReference type="PROSITE" id="PS51819">
    <property type="entry name" value="VOC"/>
    <property type="match status" value="1"/>
</dbReference>
<keyword evidence="6" id="KW-1185">Reference proteome</keyword>
<dbReference type="PANTHER" id="PTHR43048">
    <property type="entry name" value="METHYLMALONYL-COA EPIMERASE"/>
    <property type="match status" value="1"/>
</dbReference>
<dbReference type="Gene3D" id="3.10.180.10">
    <property type="entry name" value="2,3-Dihydroxybiphenyl 1,2-Dioxygenase, domain 1"/>
    <property type="match status" value="1"/>
</dbReference>
<evidence type="ECO:0000259" key="2">
    <source>
        <dbReference type="PROSITE" id="PS51819"/>
    </source>
</evidence>
<dbReference type="GO" id="GO:0046491">
    <property type="term" value="P:L-methylmalonyl-CoA metabolic process"/>
    <property type="evidence" value="ECO:0007669"/>
    <property type="project" value="TreeGrafter"/>
</dbReference>
<evidence type="ECO:0000313" key="4">
    <source>
        <dbReference type="EMBL" id="TGE17054.1"/>
    </source>
</evidence>
<name>A0A380FXF3_9STAP</name>